<sequence length="201" mass="22298">MIIFRIRDKFSYMEKPNIDGDLDRRIAQRLKTLRQDRGWSLDELASLAGVSRATLSRLENAEVSPTASVLGKLCAAHGLTMSRLMMLVEDDFAPLVPEHAQAVWVDDSAGFRRRSVSPPAQQLAGEVLACELKADARIAYEESPRPGLEHHLLMLEGELLITVDGQTHSLAPGDCLRYQLFGASLFVTPPHCGARYLLFIV</sequence>
<proteinExistence type="predicted"/>
<dbReference type="InterPro" id="IPR001387">
    <property type="entry name" value="Cro/C1-type_HTH"/>
</dbReference>
<dbReference type="PROSITE" id="PS50943">
    <property type="entry name" value="HTH_CROC1"/>
    <property type="match status" value="1"/>
</dbReference>
<dbReference type="PANTHER" id="PTHR46797">
    <property type="entry name" value="HTH-TYPE TRANSCRIPTIONAL REGULATOR"/>
    <property type="match status" value="1"/>
</dbReference>
<dbReference type="Proteomes" id="UP000494108">
    <property type="component" value="Unassembled WGS sequence"/>
</dbReference>
<dbReference type="PANTHER" id="PTHR46797:SF10">
    <property type="entry name" value="BLR1115 PROTEIN"/>
    <property type="match status" value="1"/>
</dbReference>
<keyword evidence="4" id="KW-1185">Reference proteome</keyword>
<keyword evidence="1" id="KW-0238">DNA-binding</keyword>
<accession>A0A6S6Z466</accession>
<protein>
    <recommendedName>
        <fullName evidence="2">HTH cro/C1-type domain-containing protein</fullName>
    </recommendedName>
</protein>
<evidence type="ECO:0000259" key="2">
    <source>
        <dbReference type="PROSITE" id="PS50943"/>
    </source>
</evidence>
<dbReference type="CDD" id="cd02209">
    <property type="entry name" value="cupin_XRE_C"/>
    <property type="match status" value="1"/>
</dbReference>
<dbReference type="EMBL" id="CADIJX010000003">
    <property type="protein sequence ID" value="CAB3656720.1"/>
    <property type="molecule type" value="Genomic_DNA"/>
</dbReference>
<gene>
    <name evidence="3" type="ORF">LMG3431_03143</name>
</gene>
<dbReference type="SMART" id="SM00530">
    <property type="entry name" value="HTH_XRE"/>
    <property type="match status" value="1"/>
</dbReference>
<evidence type="ECO:0000313" key="3">
    <source>
        <dbReference type="EMBL" id="CAB3656720.1"/>
    </source>
</evidence>
<dbReference type="SUPFAM" id="SSF47413">
    <property type="entry name" value="lambda repressor-like DNA-binding domains"/>
    <property type="match status" value="1"/>
</dbReference>
<dbReference type="Gene3D" id="1.10.260.40">
    <property type="entry name" value="lambda repressor-like DNA-binding domains"/>
    <property type="match status" value="1"/>
</dbReference>
<dbReference type="Gene3D" id="2.60.120.10">
    <property type="entry name" value="Jelly Rolls"/>
    <property type="match status" value="1"/>
</dbReference>
<evidence type="ECO:0000313" key="4">
    <source>
        <dbReference type="Proteomes" id="UP000494108"/>
    </source>
</evidence>
<dbReference type="GO" id="GO:0003700">
    <property type="term" value="F:DNA-binding transcription factor activity"/>
    <property type="evidence" value="ECO:0007669"/>
    <property type="project" value="TreeGrafter"/>
</dbReference>
<dbReference type="GO" id="GO:0003677">
    <property type="term" value="F:DNA binding"/>
    <property type="evidence" value="ECO:0007669"/>
    <property type="project" value="UniProtKB-KW"/>
</dbReference>
<dbReference type="InterPro" id="IPR010982">
    <property type="entry name" value="Lambda_DNA-bd_dom_sf"/>
</dbReference>
<dbReference type="InterPro" id="IPR014710">
    <property type="entry name" value="RmlC-like_jellyroll"/>
</dbReference>
<reference evidence="3 4" key="1">
    <citation type="submission" date="2020-04" db="EMBL/GenBank/DDBJ databases">
        <authorList>
            <person name="De Canck E."/>
        </authorList>
    </citation>
    <scope>NUCLEOTIDE SEQUENCE [LARGE SCALE GENOMIC DNA]</scope>
    <source>
        <strain evidence="3 4">LMG 3431</strain>
    </source>
</reference>
<dbReference type="Pfam" id="PF13560">
    <property type="entry name" value="HTH_31"/>
    <property type="match status" value="1"/>
</dbReference>
<dbReference type="GO" id="GO:0005829">
    <property type="term" value="C:cytosol"/>
    <property type="evidence" value="ECO:0007669"/>
    <property type="project" value="TreeGrafter"/>
</dbReference>
<dbReference type="InterPro" id="IPR050807">
    <property type="entry name" value="TransReg_Diox_bact_type"/>
</dbReference>
<dbReference type="SUPFAM" id="SSF51182">
    <property type="entry name" value="RmlC-like cupins"/>
    <property type="match status" value="1"/>
</dbReference>
<evidence type="ECO:0000256" key="1">
    <source>
        <dbReference type="ARBA" id="ARBA00023125"/>
    </source>
</evidence>
<feature type="domain" description="HTH cro/C1-type" evidence="2">
    <location>
        <begin position="30"/>
        <end position="84"/>
    </location>
</feature>
<name>A0A6S6Z466_9BURK</name>
<organism evidence="3 4">
    <name type="scientific">Achromobacter pestifer</name>
    <dbReference type="NCBI Taxonomy" id="1353889"/>
    <lineage>
        <taxon>Bacteria</taxon>
        <taxon>Pseudomonadati</taxon>
        <taxon>Pseudomonadota</taxon>
        <taxon>Betaproteobacteria</taxon>
        <taxon>Burkholderiales</taxon>
        <taxon>Alcaligenaceae</taxon>
        <taxon>Achromobacter</taxon>
    </lineage>
</organism>
<dbReference type="InterPro" id="IPR011051">
    <property type="entry name" value="RmlC_Cupin_sf"/>
</dbReference>
<dbReference type="CDD" id="cd00093">
    <property type="entry name" value="HTH_XRE"/>
    <property type="match status" value="1"/>
</dbReference>
<dbReference type="AlphaFoldDB" id="A0A6S6Z466"/>